<comment type="caution">
    <text evidence="3">The sequence shown here is derived from an EMBL/GenBank/DDBJ whole genome shotgun (WGS) entry which is preliminary data.</text>
</comment>
<dbReference type="InterPro" id="IPR036514">
    <property type="entry name" value="SGNH_hydro_sf"/>
</dbReference>
<dbReference type="Pfam" id="PF13472">
    <property type="entry name" value="Lipase_GDSL_2"/>
    <property type="match status" value="1"/>
</dbReference>
<evidence type="ECO:0000256" key="1">
    <source>
        <dbReference type="SAM" id="SignalP"/>
    </source>
</evidence>
<evidence type="ECO:0000259" key="2">
    <source>
        <dbReference type="Pfam" id="PF13472"/>
    </source>
</evidence>
<dbReference type="PROSITE" id="PS51257">
    <property type="entry name" value="PROKAR_LIPOPROTEIN"/>
    <property type="match status" value="1"/>
</dbReference>
<keyword evidence="3" id="KW-0378">Hydrolase</keyword>
<organism evidence="3 4">
    <name type="scientific">Mucilaginibacter dorajii</name>
    <dbReference type="NCBI Taxonomy" id="692994"/>
    <lineage>
        <taxon>Bacteria</taxon>
        <taxon>Pseudomonadati</taxon>
        <taxon>Bacteroidota</taxon>
        <taxon>Sphingobacteriia</taxon>
        <taxon>Sphingobacteriales</taxon>
        <taxon>Sphingobacteriaceae</taxon>
        <taxon>Mucilaginibacter</taxon>
    </lineage>
</organism>
<proteinExistence type="predicted"/>
<dbReference type="GO" id="GO:0016787">
    <property type="term" value="F:hydrolase activity"/>
    <property type="evidence" value="ECO:0007669"/>
    <property type="project" value="UniProtKB-KW"/>
</dbReference>
<dbReference type="EMBL" id="BAAAZC010000006">
    <property type="protein sequence ID" value="GAA3961909.1"/>
    <property type="molecule type" value="Genomic_DNA"/>
</dbReference>
<gene>
    <name evidence="3" type="ORF">GCM10022210_07270</name>
</gene>
<dbReference type="Proteomes" id="UP001500742">
    <property type="component" value="Unassembled WGS sequence"/>
</dbReference>
<keyword evidence="1" id="KW-0732">Signal</keyword>
<dbReference type="InterPro" id="IPR013830">
    <property type="entry name" value="SGNH_hydro"/>
</dbReference>
<keyword evidence="4" id="KW-1185">Reference proteome</keyword>
<accession>A0ABP7P9H3</accession>
<dbReference type="Gene3D" id="3.40.50.1110">
    <property type="entry name" value="SGNH hydrolase"/>
    <property type="match status" value="1"/>
</dbReference>
<evidence type="ECO:0000313" key="4">
    <source>
        <dbReference type="Proteomes" id="UP001500742"/>
    </source>
</evidence>
<protein>
    <submittedName>
        <fullName evidence="3">SGNH/GDSL hydrolase family protein</fullName>
    </submittedName>
</protein>
<reference evidence="4" key="1">
    <citation type="journal article" date="2019" name="Int. J. Syst. Evol. Microbiol.">
        <title>The Global Catalogue of Microorganisms (GCM) 10K type strain sequencing project: providing services to taxonomists for standard genome sequencing and annotation.</title>
        <authorList>
            <consortium name="The Broad Institute Genomics Platform"/>
            <consortium name="The Broad Institute Genome Sequencing Center for Infectious Disease"/>
            <person name="Wu L."/>
            <person name="Ma J."/>
        </authorList>
    </citation>
    <scope>NUCLEOTIDE SEQUENCE [LARGE SCALE GENOMIC DNA]</scope>
    <source>
        <strain evidence="4">JCM 16601</strain>
    </source>
</reference>
<feature type="signal peptide" evidence="1">
    <location>
        <begin position="1"/>
        <end position="18"/>
    </location>
</feature>
<dbReference type="RefSeq" id="WP_259091970.1">
    <property type="nucleotide sequence ID" value="NZ_BAAAZC010000006.1"/>
</dbReference>
<feature type="chain" id="PRO_5045785237" evidence="1">
    <location>
        <begin position="19"/>
        <end position="242"/>
    </location>
</feature>
<evidence type="ECO:0000313" key="3">
    <source>
        <dbReference type="EMBL" id="GAA3961909.1"/>
    </source>
</evidence>
<dbReference type="SUPFAM" id="SSF52266">
    <property type="entry name" value="SGNH hydrolase"/>
    <property type="match status" value="1"/>
</dbReference>
<feature type="domain" description="SGNH hydrolase-type esterase" evidence="2">
    <location>
        <begin position="50"/>
        <end position="225"/>
    </location>
</feature>
<name>A0ABP7P9H3_9SPHI</name>
<sequence length="242" mass="26261">MKAIVLILFSISTLSACSKKTDPMFSNTNTTTPPATTTPVAATDTLSYLALGDSYTIGQSVTAQESFPYQLAAQIPGFKVKEPVIIARTGWTTGQLIQAIKSSDINGKTYNFVTLLIGVNDQYSGNSKDDYRLKFVDVLNTAIKFANGNKNHVFVLSIPDYGVTPFANGNDAIIGPEIDQFNAINLEESNKAGVTYINITPISKLAANDLTLVANDGLHPSAKMYNMWVQQLVPQVLKVFKK</sequence>
<dbReference type="CDD" id="cd01832">
    <property type="entry name" value="SGNH_hydrolase_like_1"/>
    <property type="match status" value="1"/>
</dbReference>